<evidence type="ECO:0000256" key="7">
    <source>
        <dbReference type="HAMAP-Rule" id="MF_00017"/>
    </source>
</evidence>
<evidence type="ECO:0000256" key="3">
    <source>
        <dbReference type="ARBA" id="ARBA00022771"/>
    </source>
</evidence>
<keyword evidence="6 7" id="KW-0234">DNA repair</keyword>
<dbReference type="PANTHER" id="PTHR30446">
    <property type="entry name" value="RECOMBINATION PROTEIN RECR"/>
    <property type="match status" value="1"/>
</dbReference>
<evidence type="ECO:0000256" key="5">
    <source>
        <dbReference type="ARBA" id="ARBA00023172"/>
    </source>
</evidence>
<accession>A0A1G1YQC0</accession>
<dbReference type="GO" id="GO:0008270">
    <property type="term" value="F:zinc ion binding"/>
    <property type="evidence" value="ECO:0007669"/>
    <property type="project" value="UniProtKB-KW"/>
</dbReference>
<evidence type="ECO:0000259" key="8">
    <source>
        <dbReference type="PROSITE" id="PS50880"/>
    </source>
</evidence>
<dbReference type="Pfam" id="PF13662">
    <property type="entry name" value="Toprim_4"/>
    <property type="match status" value="1"/>
</dbReference>
<dbReference type="PROSITE" id="PS50880">
    <property type="entry name" value="TOPRIM"/>
    <property type="match status" value="1"/>
</dbReference>
<dbReference type="PANTHER" id="PTHR30446:SF0">
    <property type="entry name" value="RECOMBINATION PROTEIN RECR"/>
    <property type="match status" value="1"/>
</dbReference>
<keyword evidence="1 7" id="KW-0479">Metal-binding</keyword>
<dbReference type="EMBL" id="MHIN01000029">
    <property type="protein sequence ID" value="OGY54489.1"/>
    <property type="molecule type" value="Genomic_DNA"/>
</dbReference>
<comment type="caution">
    <text evidence="7">Lacks conserved residue(s) required for the propagation of feature annotation.</text>
</comment>
<evidence type="ECO:0000256" key="2">
    <source>
        <dbReference type="ARBA" id="ARBA00022763"/>
    </source>
</evidence>
<dbReference type="InterPro" id="IPR023627">
    <property type="entry name" value="Rcmb_RecR"/>
</dbReference>
<dbReference type="Gene3D" id="1.10.8.420">
    <property type="entry name" value="RecR Domain 1"/>
    <property type="match status" value="1"/>
</dbReference>
<comment type="caution">
    <text evidence="9">The sequence shown here is derived from an EMBL/GenBank/DDBJ whole genome shotgun (WGS) entry which is preliminary data.</text>
</comment>
<dbReference type="SUPFAM" id="SSF111304">
    <property type="entry name" value="Recombination protein RecR"/>
    <property type="match status" value="1"/>
</dbReference>
<keyword evidence="3 7" id="KW-0863">Zinc-finger</keyword>
<keyword evidence="4 7" id="KW-0862">Zinc</keyword>
<organism evidence="9 10">
    <name type="scientific">Candidatus Buchananbacteria bacterium RIFCSPLOWO2_01_FULL_40_23b</name>
    <dbReference type="NCBI Taxonomy" id="1797544"/>
    <lineage>
        <taxon>Bacteria</taxon>
        <taxon>Candidatus Buchananiibacteriota</taxon>
    </lineage>
</organism>
<dbReference type="GO" id="GO:0003677">
    <property type="term" value="F:DNA binding"/>
    <property type="evidence" value="ECO:0007669"/>
    <property type="project" value="UniProtKB-UniRule"/>
</dbReference>
<reference evidence="9 10" key="1">
    <citation type="journal article" date="2016" name="Nat. Commun.">
        <title>Thousands of microbial genomes shed light on interconnected biogeochemical processes in an aquifer system.</title>
        <authorList>
            <person name="Anantharaman K."/>
            <person name="Brown C.T."/>
            <person name="Hug L.A."/>
            <person name="Sharon I."/>
            <person name="Castelle C.J."/>
            <person name="Probst A.J."/>
            <person name="Thomas B.C."/>
            <person name="Singh A."/>
            <person name="Wilkins M.J."/>
            <person name="Karaoz U."/>
            <person name="Brodie E.L."/>
            <person name="Williams K.H."/>
            <person name="Hubbard S.S."/>
            <person name="Banfield J.F."/>
        </authorList>
    </citation>
    <scope>NUCLEOTIDE SEQUENCE [LARGE SCALE GENOMIC DNA]</scope>
</reference>
<comment type="function">
    <text evidence="7">May play a role in DNA repair. It seems to be involved in an RecBC-independent recombinational process of DNA repair. It may act with RecF and RecO.</text>
</comment>
<evidence type="ECO:0000313" key="10">
    <source>
        <dbReference type="Proteomes" id="UP000178122"/>
    </source>
</evidence>
<feature type="domain" description="Toprim" evidence="8">
    <location>
        <begin position="83"/>
        <end position="186"/>
    </location>
</feature>
<keyword evidence="5 7" id="KW-0233">DNA recombination</keyword>
<dbReference type="AlphaFoldDB" id="A0A1G1YQC0"/>
<evidence type="ECO:0000256" key="4">
    <source>
        <dbReference type="ARBA" id="ARBA00022833"/>
    </source>
</evidence>
<evidence type="ECO:0000313" key="9">
    <source>
        <dbReference type="EMBL" id="OGY54489.1"/>
    </source>
</evidence>
<dbReference type="GO" id="GO:0006310">
    <property type="term" value="P:DNA recombination"/>
    <property type="evidence" value="ECO:0007669"/>
    <property type="project" value="UniProtKB-UniRule"/>
</dbReference>
<gene>
    <name evidence="7" type="primary">recR</name>
    <name evidence="9" type="ORF">A2912_03655</name>
</gene>
<dbReference type="Pfam" id="PF21175">
    <property type="entry name" value="RecR_C"/>
    <property type="match status" value="1"/>
</dbReference>
<dbReference type="Gene3D" id="3.40.1360.10">
    <property type="match status" value="1"/>
</dbReference>
<keyword evidence="2 7" id="KW-0227">DNA damage</keyword>
<comment type="similarity">
    <text evidence="7">Belongs to the RecR family.</text>
</comment>
<dbReference type="InterPro" id="IPR006171">
    <property type="entry name" value="TOPRIM_dom"/>
</dbReference>
<proteinExistence type="inferred from homology"/>
<dbReference type="GO" id="GO:0006281">
    <property type="term" value="P:DNA repair"/>
    <property type="evidence" value="ECO:0007669"/>
    <property type="project" value="UniProtKB-UniRule"/>
</dbReference>
<dbReference type="InterPro" id="IPR000093">
    <property type="entry name" value="DNA_Rcmb_RecR"/>
</dbReference>
<dbReference type="HAMAP" id="MF_00017">
    <property type="entry name" value="RecR"/>
    <property type="match status" value="1"/>
</dbReference>
<sequence>MNPIEKLSELFSRFPGIGRRQARRFVYFLLSADGGFVEDLLKEITTLREVTKQCTDCYRFFADTGGRAEGLCSLCGSQNINKKIVMIVEKDIDLENILRSKTYDGQFFVLGGLLSLLENSRRSDIRAKELLAGVEKRVQSNELEEVVIALSAHPEGEHTKMYLEKILNPFAEKHGVKITTLGRGLSTGTELEYSDADTIKNALESRR</sequence>
<dbReference type="Proteomes" id="UP000178122">
    <property type="component" value="Unassembled WGS sequence"/>
</dbReference>
<evidence type="ECO:0000256" key="6">
    <source>
        <dbReference type="ARBA" id="ARBA00023204"/>
    </source>
</evidence>
<protein>
    <recommendedName>
        <fullName evidence="7">Recombination protein RecR</fullName>
    </recommendedName>
</protein>
<evidence type="ECO:0000256" key="1">
    <source>
        <dbReference type="ARBA" id="ARBA00022723"/>
    </source>
</evidence>
<name>A0A1G1YQC0_9BACT</name>